<dbReference type="RefSeq" id="WP_120607534.1">
    <property type="nucleotide sequence ID" value="NZ_RAWE01000254.1"/>
</dbReference>
<dbReference type="InterPro" id="IPR028969">
    <property type="entry name" value="Imm52"/>
</dbReference>
<dbReference type="OrthoDB" id="5521128at2"/>
<organism evidence="2 3">
    <name type="scientific">Corallococcus carmarthensis</name>
    <dbReference type="NCBI Taxonomy" id="2316728"/>
    <lineage>
        <taxon>Bacteria</taxon>
        <taxon>Pseudomonadati</taxon>
        <taxon>Myxococcota</taxon>
        <taxon>Myxococcia</taxon>
        <taxon>Myxococcales</taxon>
        <taxon>Cystobacterineae</taxon>
        <taxon>Myxococcaceae</taxon>
        <taxon>Corallococcus</taxon>
    </lineage>
</organism>
<evidence type="ECO:0000259" key="1">
    <source>
        <dbReference type="Pfam" id="PF15579"/>
    </source>
</evidence>
<feature type="domain" description="Immunity protein 52" evidence="1">
    <location>
        <begin position="3"/>
        <end position="235"/>
    </location>
</feature>
<keyword evidence="3" id="KW-1185">Reference proteome</keyword>
<sequence>MTETYYSGCYWLARPEPVESCARRLGSFLQRLGPLEPSWNRWHQTAATFEKARQRQVSPDEATLSKLLGGKASRFMDMSRFWLWAGENEEEASKVTGHCGSAATHMSSVCLLDGHSMGQVAERVLTAHILTGVMRAMALAWEPEFGLSTSHEHRELLMAGKFPEPGTFVGWVTYLAGFRGPVPPLPSPVQVEHIPDRGTLITLTQEKFSVSNPAHVALAADVQARLQAAGLLTPLRPWGT</sequence>
<dbReference type="EMBL" id="RAWE01000254">
    <property type="protein sequence ID" value="RKG95557.1"/>
    <property type="molecule type" value="Genomic_DNA"/>
</dbReference>
<name>A0A3A8JII6_9BACT</name>
<evidence type="ECO:0000313" key="2">
    <source>
        <dbReference type="EMBL" id="RKG95557.1"/>
    </source>
</evidence>
<evidence type="ECO:0000313" key="3">
    <source>
        <dbReference type="Proteomes" id="UP000268313"/>
    </source>
</evidence>
<proteinExistence type="predicted"/>
<comment type="caution">
    <text evidence="2">The sequence shown here is derived from an EMBL/GenBank/DDBJ whole genome shotgun (WGS) entry which is preliminary data.</text>
</comment>
<accession>A0A3A8JII6</accession>
<dbReference type="AlphaFoldDB" id="A0A3A8JII6"/>
<reference evidence="3" key="1">
    <citation type="submission" date="2018-09" db="EMBL/GenBank/DDBJ databases">
        <authorList>
            <person name="Livingstone P.G."/>
            <person name="Whitworth D.E."/>
        </authorList>
    </citation>
    <scope>NUCLEOTIDE SEQUENCE [LARGE SCALE GENOMIC DNA]</scope>
    <source>
        <strain evidence="3">CA043D</strain>
    </source>
</reference>
<dbReference type="Pfam" id="PF15579">
    <property type="entry name" value="Imm52"/>
    <property type="match status" value="1"/>
</dbReference>
<dbReference type="Proteomes" id="UP000268313">
    <property type="component" value="Unassembled WGS sequence"/>
</dbReference>
<gene>
    <name evidence="2" type="ORF">D7X32_38655</name>
</gene>
<protein>
    <recommendedName>
        <fullName evidence="1">Immunity protein 52 domain-containing protein</fullName>
    </recommendedName>
</protein>